<dbReference type="SUPFAM" id="SSF54001">
    <property type="entry name" value="Cysteine proteinases"/>
    <property type="match status" value="1"/>
</dbReference>
<dbReference type="Gene3D" id="3.90.70.10">
    <property type="entry name" value="Cysteine proteinases"/>
    <property type="match status" value="1"/>
</dbReference>
<dbReference type="PANTHER" id="PTHR24006:SF758">
    <property type="entry name" value="UBIQUITIN CARBOXYL-TERMINAL HYDROLASE 36"/>
    <property type="match status" value="1"/>
</dbReference>
<feature type="compositionally biased region" description="Basic and acidic residues" evidence="8">
    <location>
        <begin position="126"/>
        <end position="139"/>
    </location>
</feature>
<dbReference type="EC" id="3.4.19.12" evidence="3"/>
<dbReference type="OrthoDB" id="289038at2759"/>
<keyword evidence="4" id="KW-0645">Protease</keyword>
<evidence type="ECO:0000256" key="7">
    <source>
        <dbReference type="ARBA" id="ARBA00022807"/>
    </source>
</evidence>
<name>A0A9P7BC31_MAUEX</name>
<keyword evidence="7" id="KW-0788">Thiol protease</keyword>
<evidence type="ECO:0000313" key="10">
    <source>
        <dbReference type="EMBL" id="KAG0669206.1"/>
    </source>
</evidence>
<feature type="compositionally biased region" description="Basic residues" evidence="8">
    <location>
        <begin position="803"/>
        <end position="823"/>
    </location>
</feature>
<dbReference type="InterPro" id="IPR001394">
    <property type="entry name" value="Peptidase_C19_UCH"/>
</dbReference>
<evidence type="ECO:0000256" key="8">
    <source>
        <dbReference type="SAM" id="MobiDB-lite"/>
    </source>
</evidence>
<feature type="region of interest" description="Disordered" evidence="8">
    <location>
        <begin position="103"/>
        <end position="290"/>
    </location>
</feature>
<dbReference type="FunFam" id="3.90.70.10:FF:000146">
    <property type="entry name" value="Ubiquitin-specific protease"/>
    <property type="match status" value="1"/>
</dbReference>
<sequence length="823" mass="94106">MTTQENIKPLVERILNNPLNFKLANTKNGSHNQKSINSSELLKNPSFIVIRATTNNKKEGKFNKKDINLTNSEKEPYIDSELNKKQKNKKKPSSMAEALIMYASSSTTKDNRDTDNTTINKNIPTETHKIESSSTQKEEEKEEVDTNVDNGFTDIQPNNDEDLGEDVGEDIGEDLGELLYLPTEPETESTPEVEGTVEQDDSEDDADFNLDGQNDEESEESEESEEVESTQKKASTKRVIKEDTPSEEEQEDNEELEISDNEELEISDSEKRALYNESIEYERTKEENEQLKRFKLDITMRDSIHSKKKNKKEEEQDIIEQQNNVHKSDNENANRDDNEEELKHKIPSSKESSTPPTTISDINNFYKFNEESADQGSILPSRIVKNWGPELSTLKPRGLLNHDVTCYTNAAVQAMLHIPAIQHYLIDILNDKYKSTLKPNSVSEIFAETSRKMWLPNERNKKKMSGAEYFDPKRLISRLEDINFSMSEWQQEDSHEYFMSLMSRLQEDSVPPGHKMTESIIYDIFGGLLKQRVTCKSCGEISTTEQPFYDLSLHLKGKKIMSPNPEAGKAPNGKSEEGSNSAAKSAQTQNGENGEAVNRRFSIEKSIRDFFNPELIKIDNEHKGYVCEKCHKTTNAVKRNTIMRAPETLLVHLKKFRFNGTSSSKMKQAVSYPMFMDLTEYCDTEGIPTGKKLLPVKYQLISVVVHEGRSLSSGHYVAHCKQPDGSWANYDDEYINKMTEKDVLREPNAYYLVYTRLTPKSIKLKKSIVQNGFTTTPNGSNNIENKRKRPLASTNGNSDKHSYNKNKKNKNSKKNKKRRFNKY</sequence>
<evidence type="ECO:0000256" key="5">
    <source>
        <dbReference type="ARBA" id="ARBA00022786"/>
    </source>
</evidence>
<dbReference type="GO" id="GO:0006508">
    <property type="term" value="P:proteolysis"/>
    <property type="evidence" value="ECO:0007669"/>
    <property type="project" value="UniProtKB-KW"/>
</dbReference>
<feature type="region of interest" description="Disordered" evidence="8">
    <location>
        <begin position="560"/>
        <end position="598"/>
    </location>
</feature>
<accession>A0A9P7BC31</accession>
<evidence type="ECO:0000256" key="1">
    <source>
        <dbReference type="ARBA" id="ARBA00000707"/>
    </source>
</evidence>
<dbReference type="InterPro" id="IPR018200">
    <property type="entry name" value="USP_CS"/>
</dbReference>
<dbReference type="PANTHER" id="PTHR24006">
    <property type="entry name" value="UBIQUITIN CARBOXYL-TERMINAL HYDROLASE"/>
    <property type="match status" value="1"/>
</dbReference>
<dbReference type="GO" id="GO:0004843">
    <property type="term" value="F:cysteine-type deubiquitinase activity"/>
    <property type="evidence" value="ECO:0007669"/>
    <property type="project" value="UniProtKB-EC"/>
</dbReference>
<gene>
    <name evidence="10" type="ORF">C6P45_003983</name>
</gene>
<feature type="compositionally biased region" description="Acidic residues" evidence="8">
    <location>
        <begin position="159"/>
        <end position="176"/>
    </location>
</feature>
<evidence type="ECO:0000256" key="4">
    <source>
        <dbReference type="ARBA" id="ARBA00022670"/>
    </source>
</evidence>
<dbReference type="GO" id="GO:0016579">
    <property type="term" value="P:protein deubiquitination"/>
    <property type="evidence" value="ECO:0007669"/>
    <property type="project" value="InterPro"/>
</dbReference>
<dbReference type="PROSITE" id="PS50235">
    <property type="entry name" value="USP_3"/>
    <property type="match status" value="1"/>
</dbReference>
<comment type="similarity">
    <text evidence="2">Belongs to the peptidase C19 family.</text>
</comment>
<feature type="domain" description="USP" evidence="9">
    <location>
        <begin position="397"/>
        <end position="757"/>
    </location>
</feature>
<feature type="compositionally biased region" description="Polar residues" evidence="8">
    <location>
        <begin position="578"/>
        <end position="592"/>
    </location>
</feature>
<comment type="caution">
    <text evidence="10">The sequence shown here is derived from an EMBL/GenBank/DDBJ whole genome shotgun (WGS) entry which is preliminary data.</text>
</comment>
<proteinExistence type="inferred from homology"/>
<reference evidence="10 11" key="1">
    <citation type="submission" date="2020-11" db="EMBL/GenBank/DDBJ databases">
        <title>Kefir isolates.</title>
        <authorList>
            <person name="Marcisauskas S."/>
            <person name="Kim Y."/>
            <person name="Blasche S."/>
        </authorList>
    </citation>
    <scope>NUCLEOTIDE SEQUENCE [LARGE SCALE GENOMIC DNA]</scope>
    <source>
        <strain evidence="10 11">OG2</strain>
    </source>
</reference>
<feature type="region of interest" description="Disordered" evidence="8">
    <location>
        <begin position="305"/>
        <end position="362"/>
    </location>
</feature>
<evidence type="ECO:0000259" key="9">
    <source>
        <dbReference type="PROSITE" id="PS50235"/>
    </source>
</evidence>
<evidence type="ECO:0000256" key="3">
    <source>
        <dbReference type="ARBA" id="ARBA00012759"/>
    </source>
</evidence>
<dbReference type="InterPro" id="IPR028889">
    <property type="entry name" value="USP"/>
</dbReference>
<keyword evidence="5" id="KW-0833">Ubl conjugation pathway</keyword>
<dbReference type="InterPro" id="IPR050164">
    <property type="entry name" value="Peptidase_C19"/>
</dbReference>
<feature type="compositionally biased region" description="Acidic residues" evidence="8">
    <location>
        <begin position="245"/>
        <end position="267"/>
    </location>
</feature>
<dbReference type="Pfam" id="PF00443">
    <property type="entry name" value="UCH"/>
    <property type="match status" value="1"/>
</dbReference>
<dbReference type="InterPro" id="IPR038765">
    <property type="entry name" value="Papain-like_cys_pep_sf"/>
</dbReference>
<feature type="compositionally biased region" description="Polar residues" evidence="8">
    <location>
        <begin position="771"/>
        <end position="783"/>
    </location>
</feature>
<feature type="region of interest" description="Disordered" evidence="8">
    <location>
        <begin position="771"/>
        <end position="823"/>
    </location>
</feature>
<organism evidence="10 11">
    <name type="scientific">Maudiozyma exigua</name>
    <name type="common">Yeast</name>
    <name type="synonym">Kazachstania exigua</name>
    <dbReference type="NCBI Taxonomy" id="34358"/>
    <lineage>
        <taxon>Eukaryota</taxon>
        <taxon>Fungi</taxon>
        <taxon>Dikarya</taxon>
        <taxon>Ascomycota</taxon>
        <taxon>Saccharomycotina</taxon>
        <taxon>Saccharomycetes</taxon>
        <taxon>Saccharomycetales</taxon>
        <taxon>Saccharomycetaceae</taxon>
        <taxon>Maudiozyma</taxon>
    </lineage>
</organism>
<dbReference type="PROSITE" id="PS00973">
    <property type="entry name" value="USP_2"/>
    <property type="match status" value="1"/>
</dbReference>
<dbReference type="Proteomes" id="UP000750334">
    <property type="component" value="Unassembled WGS sequence"/>
</dbReference>
<feature type="compositionally biased region" description="Acidic residues" evidence="8">
    <location>
        <begin position="185"/>
        <end position="228"/>
    </location>
</feature>
<feature type="compositionally biased region" description="Basic and acidic residues" evidence="8">
    <location>
        <begin position="268"/>
        <end position="290"/>
    </location>
</feature>
<protein>
    <recommendedName>
        <fullName evidence="3">ubiquitinyl hydrolase 1</fullName>
        <ecNumber evidence="3">3.4.19.12</ecNumber>
    </recommendedName>
</protein>
<comment type="catalytic activity">
    <reaction evidence="1">
        <text>Thiol-dependent hydrolysis of ester, thioester, amide, peptide and isopeptide bonds formed by the C-terminal Gly of ubiquitin (a 76-residue protein attached to proteins as an intracellular targeting signal).</text>
        <dbReference type="EC" id="3.4.19.12"/>
    </reaction>
</comment>
<feature type="compositionally biased region" description="Low complexity" evidence="8">
    <location>
        <begin position="349"/>
        <end position="360"/>
    </location>
</feature>
<evidence type="ECO:0000256" key="2">
    <source>
        <dbReference type="ARBA" id="ARBA00009085"/>
    </source>
</evidence>
<dbReference type="AlphaFoldDB" id="A0A9P7BC31"/>
<feature type="compositionally biased region" description="Polar residues" evidence="8">
    <location>
        <begin position="147"/>
        <end position="158"/>
    </location>
</feature>
<dbReference type="GO" id="GO:0005634">
    <property type="term" value="C:nucleus"/>
    <property type="evidence" value="ECO:0007669"/>
    <property type="project" value="TreeGrafter"/>
</dbReference>
<dbReference type="EMBL" id="PUHR01000047">
    <property type="protein sequence ID" value="KAG0669206.1"/>
    <property type="molecule type" value="Genomic_DNA"/>
</dbReference>
<keyword evidence="6" id="KW-0378">Hydrolase</keyword>
<keyword evidence="11" id="KW-1185">Reference proteome</keyword>
<dbReference type="GO" id="GO:0005829">
    <property type="term" value="C:cytosol"/>
    <property type="evidence" value="ECO:0007669"/>
    <property type="project" value="TreeGrafter"/>
</dbReference>
<evidence type="ECO:0000256" key="6">
    <source>
        <dbReference type="ARBA" id="ARBA00022801"/>
    </source>
</evidence>
<evidence type="ECO:0000313" key="11">
    <source>
        <dbReference type="Proteomes" id="UP000750334"/>
    </source>
</evidence>
<feature type="compositionally biased region" description="Basic and acidic residues" evidence="8">
    <location>
        <begin position="326"/>
        <end position="344"/>
    </location>
</feature>